<evidence type="ECO:0000256" key="2">
    <source>
        <dbReference type="ARBA" id="ARBA00023125"/>
    </source>
</evidence>
<dbReference type="InterPro" id="IPR036388">
    <property type="entry name" value="WH-like_DNA-bd_sf"/>
</dbReference>
<dbReference type="PRINTS" id="PR00598">
    <property type="entry name" value="HTHMARR"/>
</dbReference>
<name>A0A841D5L4_PLAVE</name>
<gene>
    <name evidence="5" type="ORF">FHS22_002928</name>
</gene>
<reference evidence="5 6" key="1">
    <citation type="submission" date="2020-08" db="EMBL/GenBank/DDBJ databases">
        <title>Genomic Encyclopedia of Type Strains, Phase III (KMG-III): the genomes of soil and plant-associated and newly described type strains.</title>
        <authorList>
            <person name="Whitman W."/>
        </authorList>
    </citation>
    <scope>NUCLEOTIDE SEQUENCE [LARGE SCALE GENOMIC DNA]</scope>
    <source>
        <strain evidence="5 6">CECT 3303</strain>
    </source>
</reference>
<evidence type="ECO:0000256" key="1">
    <source>
        <dbReference type="ARBA" id="ARBA00023015"/>
    </source>
</evidence>
<accession>A0A841D5L4</accession>
<feature type="domain" description="HTH marR-type" evidence="4">
    <location>
        <begin position="41"/>
        <end position="174"/>
    </location>
</feature>
<evidence type="ECO:0000259" key="4">
    <source>
        <dbReference type="PROSITE" id="PS50995"/>
    </source>
</evidence>
<dbReference type="InterPro" id="IPR039422">
    <property type="entry name" value="MarR/SlyA-like"/>
</dbReference>
<dbReference type="EMBL" id="JACHJJ010000008">
    <property type="protein sequence ID" value="MBB5963648.1"/>
    <property type="molecule type" value="Genomic_DNA"/>
</dbReference>
<keyword evidence="6" id="KW-1185">Reference proteome</keyword>
<protein>
    <submittedName>
        <fullName evidence="5">DNA-binding MarR family transcriptional regulator</fullName>
    </submittedName>
</protein>
<proteinExistence type="predicted"/>
<dbReference type="GO" id="GO:0003700">
    <property type="term" value="F:DNA-binding transcription factor activity"/>
    <property type="evidence" value="ECO:0007669"/>
    <property type="project" value="InterPro"/>
</dbReference>
<dbReference type="InterPro" id="IPR036390">
    <property type="entry name" value="WH_DNA-bd_sf"/>
</dbReference>
<dbReference type="Pfam" id="PF01047">
    <property type="entry name" value="MarR"/>
    <property type="match status" value="1"/>
</dbReference>
<dbReference type="SUPFAM" id="SSF46785">
    <property type="entry name" value="Winged helix' DNA-binding domain"/>
    <property type="match status" value="1"/>
</dbReference>
<dbReference type="Proteomes" id="UP000562352">
    <property type="component" value="Unassembled WGS sequence"/>
</dbReference>
<dbReference type="PROSITE" id="PS01117">
    <property type="entry name" value="HTH_MARR_1"/>
    <property type="match status" value="1"/>
</dbReference>
<keyword evidence="3" id="KW-0804">Transcription</keyword>
<dbReference type="PANTHER" id="PTHR33164">
    <property type="entry name" value="TRANSCRIPTIONAL REGULATOR, MARR FAMILY"/>
    <property type="match status" value="1"/>
</dbReference>
<sequence>MSGEPETAGREPEAAARADLRYAAYARERLAAMPPPADPEAFELAYNLLQLAYLLVTDLEARIHRPRGWTLAGFRLMFKLWLLGPTQPARLAEISAMSRSAMTNAVNTLERDGLVERRPVPDDRRAVEVALTAEGEAAVRAAFAEQTRREQEWFSPLDPAERAGLTALLSRILAARPSDAP</sequence>
<comment type="caution">
    <text evidence="5">The sequence shown here is derived from an EMBL/GenBank/DDBJ whole genome shotgun (WGS) entry which is preliminary data.</text>
</comment>
<dbReference type="SMART" id="SM00347">
    <property type="entry name" value="HTH_MARR"/>
    <property type="match status" value="1"/>
</dbReference>
<dbReference type="PROSITE" id="PS50995">
    <property type="entry name" value="HTH_MARR_2"/>
    <property type="match status" value="1"/>
</dbReference>
<dbReference type="Gene3D" id="1.10.10.10">
    <property type="entry name" value="Winged helix-like DNA-binding domain superfamily/Winged helix DNA-binding domain"/>
    <property type="match status" value="1"/>
</dbReference>
<dbReference type="AlphaFoldDB" id="A0A841D5L4"/>
<evidence type="ECO:0000313" key="5">
    <source>
        <dbReference type="EMBL" id="MBB5963648.1"/>
    </source>
</evidence>
<dbReference type="PANTHER" id="PTHR33164:SF43">
    <property type="entry name" value="HTH-TYPE TRANSCRIPTIONAL REPRESSOR YETL"/>
    <property type="match status" value="1"/>
</dbReference>
<dbReference type="InterPro" id="IPR000835">
    <property type="entry name" value="HTH_MarR-typ"/>
</dbReference>
<keyword evidence="2 5" id="KW-0238">DNA-binding</keyword>
<evidence type="ECO:0000313" key="6">
    <source>
        <dbReference type="Proteomes" id="UP000562352"/>
    </source>
</evidence>
<keyword evidence="1" id="KW-0805">Transcription regulation</keyword>
<dbReference type="GO" id="GO:0006950">
    <property type="term" value="P:response to stress"/>
    <property type="evidence" value="ECO:0007669"/>
    <property type="project" value="TreeGrafter"/>
</dbReference>
<evidence type="ECO:0000256" key="3">
    <source>
        <dbReference type="ARBA" id="ARBA00023163"/>
    </source>
</evidence>
<organism evidence="5 6">
    <name type="scientific">Planomonospora venezuelensis</name>
    <dbReference type="NCBI Taxonomy" id="1999"/>
    <lineage>
        <taxon>Bacteria</taxon>
        <taxon>Bacillati</taxon>
        <taxon>Actinomycetota</taxon>
        <taxon>Actinomycetes</taxon>
        <taxon>Streptosporangiales</taxon>
        <taxon>Streptosporangiaceae</taxon>
        <taxon>Planomonospora</taxon>
    </lineage>
</organism>
<dbReference type="RefSeq" id="WP_338047750.1">
    <property type="nucleotide sequence ID" value="NZ_BAAAWZ010000001.1"/>
</dbReference>
<dbReference type="InterPro" id="IPR023187">
    <property type="entry name" value="Tscrpt_reg_MarR-type_CS"/>
</dbReference>
<dbReference type="GO" id="GO:0003677">
    <property type="term" value="F:DNA binding"/>
    <property type="evidence" value="ECO:0007669"/>
    <property type="project" value="UniProtKB-KW"/>
</dbReference>